<gene>
    <name evidence="1" type="ORF">IAA07_11685</name>
</gene>
<evidence type="ECO:0000313" key="2">
    <source>
        <dbReference type="Proteomes" id="UP000823900"/>
    </source>
</evidence>
<dbReference type="Proteomes" id="UP000823900">
    <property type="component" value="Unassembled WGS sequence"/>
</dbReference>
<reference evidence="1" key="2">
    <citation type="submission" date="2021-04" db="EMBL/GenBank/DDBJ databases">
        <authorList>
            <person name="Gilroy R."/>
        </authorList>
    </citation>
    <scope>NUCLEOTIDE SEQUENCE</scope>
    <source>
        <strain evidence="1">CHK178-16964</strain>
    </source>
</reference>
<dbReference type="SUPFAM" id="SSF52949">
    <property type="entry name" value="Macro domain-like"/>
    <property type="match status" value="1"/>
</dbReference>
<dbReference type="InterPro" id="IPR043472">
    <property type="entry name" value="Macro_dom-like"/>
</dbReference>
<evidence type="ECO:0000313" key="1">
    <source>
        <dbReference type="EMBL" id="HJA72214.1"/>
    </source>
</evidence>
<reference evidence="1" key="1">
    <citation type="journal article" date="2021" name="PeerJ">
        <title>Extensive microbial diversity within the chicken gut microbiome revealed by metagenomics and culture.</title>
        <authorList>
            <person name="Gilroy R."/>
            <person name="Ravi A."/>
            <person name="Getino M."/>
            <person name="Pursley I."/>
            <person name="Horton D.L."/>
            <person name="Alikhan N.F."/>
            <person name="Baker D."/>
            <person name="Gharbi K."/>
            <person name="Hall N."/>
            <person name="Watson M."/>
            <person name="Adriaenssens E.M."/>
            <person name="Foster-Nyarko E."/>
            <person name="Jarju S."/>
            <person name="Secka A."/>
            <person name="Antonio M."/>
            <person name="Oren A."/>
            <person name="Chaudhuri R.R."/>
            <person name="La Ragione R."/>
            <person name="Hildebrand F."/>
            <person name="Pallen M.J."/>
        </authorList>
    </citation>
    <scope>NUCLEOTIDE SEQUENCE</scope>
    <source>
        <strain evidence="1">CHK178-16964</strain>
    </source>
</reference>
<proteinExistence type="predicted"/>
<accession>A0A9D2HKK7</accession>
<dbReference type="EMBL" id="DWZA01000100">
    <property type="protein sequence ID" value="HJA72214.1"/>
    <property type="molecule type" value="Genomic_DNA"/>
</dbReference>
<organism evidence="1 2">
    <name type="scientific">Candidatus Lachnoclostridium stercoravium</name>
    <dbReference type="NCBI Taxonomy" id="2838633"/>
    <lineage>
        <taxon>Bacteria</taxon>
        <taxon>Bacillati</taxon>
        <taxon>Bacillota</taxon>
        <taxon>Clostridia</taxon>
        <taxon>Lachnospirales</taxon>
        <taxon>Lachnospiraceae</taxon>
    </lineage>
</organism>
<name>A0A9D2HKK7_9FIRM</name>
<comment type="caution">
    <text evidence="1">The sequence shown here is derived from an EMBL/GenBank/DDBJ whole genome shotgun (WGS) entry which is preliminary data.</text>
</comment>
<sequence>MSEIKVLKGSLKEQDGFFAQEAVIEKLPSPDHMGEITALYREILENAERQQLSTLVFPAIPRTDPNSLMFQAISMIYKTIREFTDRPYPKEVCIVCEEDDVYNLYMVVWNLYYATTKSGRMNDGRWD</sequence>
<dbReference type="AlphaFoldDB" id="A0A9D2HKK7"/>
<protein>
    <submittedName>
        <fullName evidence="1">Uncharacterized protein</fullName>
    </submittedName>
</protein>
<dbReference type="Gene3D" id="3.40.220.10">
    <property type="entry name" value="Leucine Aminopeptidase, subunit E, domain 1"/>
    <property type="match status" value="1"/>
</dbReference>